<feature type="non-terminal residue" evidence="1">
    <location>
        <position position="118"/>
    </location>
</feature>
<evidence type="ECO:0000313" key="1">
    <source>
        <dbReference type="EMBL" id="KAF2632268.1"/>
    </source>
</evidence>
<reference evidence="1" key="1">
    <citation type="journal article" date="2020" name="Stud. Mycol.">
        <title>101 Dothideomycetes genomes: a test case for predicting lifestyles and emergence of pathogens.</title>
        <authorList>
            <person name="Haridas S."/>
            <person name="Albert R."/>
            <person name="Binder M."/>
            <person name="Bloem J."/>
            <person name="Labutti K."/>
            <person name="Salamov A."/>
            <person name="Andreopoulos B."/>
            <person name="Baker S."/>
            <person name="Barry K."/>
            <person name="Bills G."/>
            <person name="Bluhm B."/>
            <person name="Cannon C."/>
            <person name="Castanera R."/>
            <person name="Culley D."/>
            <person name="Daum C."/>
            <person name="Ezra D."/>
            <person name="Gonzalez J."/>
            <person name="Henrissat B."/>
            <person name="Kuo A."/>
            <person name="Liang C."/>
            <person name="Lipzen A."/>
            <person name="Lutzoni F."/>
            <person name="Magnuson J."/>
            <person name="Mondo S."/>
            <person name="Nolan M."/>
            <person name="Ohm R."/>
            <person name="Pangilinan J."/>
            <person name="Park H.-J."/>
            <person name="Ramirez L."/>
            <person name="Alfaro M."/>
            <person name="Sun H."/>
            <person name="Tritt A."/>
            <person name="Yoshinaga Y."/>
            <person name="Zwiers L.-H."/>
            <person name="Turgeon B."/>
            <person name="Goodwin S."/>
            <person name="Spatafora J."/>
            <person name="Crous P."/>
            <person name="Grigoriev I."/>
        </authorList>
    </citation>
    <scope>NUCLEOTIDE SEQUENCE</scope>
    <source>
        <strain evidence="1">CBS 525.71</strain>
    </source>
</reference>
<name>A0ACB6SE39_9PLEO</name>
<comment type="caution">
    <text evidence="1">The sequence shown here is derived from an EMBL/GenBank/DDBJ whole genome shotgun (WGS) entry which is preliminary data.</text>
</comment>
<sequence>FLQGAFNKVYTVSGSKGTFISRVALPLAPRVKTLSEVTTMSLIRAKTSIPVPQVVAYNAGLNNELKFKWVLVEHINGLLLQERRYELLWLKKGLLVQKMVKFIDELSHLNLTGIGSVY</sequence>
<proteinExistence type="predicted"/>
<protein>
    <submittedName>
        <fullName evidence="1">Uncharacterized protein</fullName>
    </submittedName>
</protein>
<dbReference type="Proteomes" id="UP000799754">
    <property type="component" value="Unassembled WGS sequence"/>
</dbReference>
<accession>A0ACB6SE39</accession>
<evidence type="ECO:0000313" key="2">
    <source>
        <dbReference type="Proteomes" id="UP000799754"/>
    </source>
</evidence>
<feature type="non-terminal residue" evidence="1">
    <location>
        <position position="1"/>
    </location>
</feature>
<organism evidence="1 2">
    <name type="scientific">Macroventuria anomochaeta</name>
    <dbReference type="NCBI Taxonomy" id="301207"/>
    <lineage>
        <taxon>Eukaryota</taxon>
        <taxon>Fungi</taxon>
        <taxon>Dikarya</taxon>
        <taxon>Ascomycota</taxon>
        <taxon>Pezizomycotina</taxon>
        <taxon>Dothideomycetes</taxon>
        <taxon>Pleosporomycetidae</taxon>
        <taxon>Pleosporales</taxon>
        <taxon>Pleosporineae</taxon>
        <taxon>Didymellaceae</taxon>
        <taxon>Macroventuria</taxon>
    </lineage>
</organism>
<dbReference type="EMBL" id="MU006703">
    <property type="protein sequence ID" value="KAF2632268.1"/>
    <property type="molecule type" value="Genomic_DNA"/>
</dbReference>
<keyword evidence="2" id="KW-1185">Reference proteome</keyword>
<gene>
    <name evidence="1" type="ORF">BU25DRAFT_300937</name>
</gene>